<keyword evidence="3 5" id="KW-0500">Molybdenum</keyword>
<feature type="domain" description="Mop" evidence="6">
    <location>
        <begin position="133"/>
        <end position="199"/>
    </location>
</feature>
<keyword evidence="8" id="KW-1185">Reference proteome</keyword>
<keyword evidence="4" id="KW-0677">Repeat</keyword>
<evidence type="ECO:0000256" key="5">
    <source>
        <dbReference type="PIRNR" id="PIRNR005763"/>
    </source>
</evidence>
<dbReference type="Proteomes" id="UP001629953">
    <property type="component" value="Unassembled WGS sequence"/>
</dbReference>
<accession>A0ABW9G636</accession>
<dbReference type="SUPFAM" id="SSF46785">
    <property type="entry name" value="Winged helix' DNA-binding domain"/>
    <property type="match status" value="1"/>
</dbReference>
<dbReference type="Gene3D" id="1.10.10.10">
    <property type="entry name" value="Winged helix-like DNA-binding domain superfamily/Winged helix DNA-binding domain"/>
    <property type="match status" value="1"/>
</dbReference>
<dbReference type="PANTHER" id="PTHR30432">
    <property type="entry name" value="TRANSCRIPTIONAL REGULATOR MODE"/>
    <property type="match status" value="1"/>
</dbReference>
<dbReference type="PROSITE" id="PS51866">
    <property type="entry name" value="MOP"/>
    <property type="match status" value="1"/>
</dbReference>
<evidence type="ECO:0000259" key="6">
    <source>
        <dbReference type="PROSITE" id="PS51866"/>
    </source>
</evidence>
<dbReference type="EMBL" id="JBEQCT010000002">
    <property type="protein sequence ID" value="MFM2484733.1"/>
    <property type="molecule type" value="Genomic_DNA"/>
</dbReference>
<gene>
    <name evidence="7" type="ORF">ABUE30_06590</name>
</gene>
<comment type="similarity">
    <text evidence="1 5">Belongs to the ModE family.</text>
</comment>
<dbReference type="InterPro" id="IPR004606">
    <property type="entry name" value="Mop_domain"/>
</dbReference>
<evidence type="ECO:0000313" key="8">
    <source>
        <dbReference type="Proteomes" id="UP001629953"/>
    </source>
</evidence>
<dbReference type="InterPro" id="IPR008995">
    <property type="entry name" value="Mo/tungstate-bd_C_term_dom"/>
</dbReference>
<evidence type="ECO:0000256" key="3">
    <source>
        <dbReference type="ARBA" id="ARBA00022505"/>
    </source>
</evidence>
<keyword evidence="2 5" id="KW-0813">Transport</keyword>
<dbReference type="InterPro" id="IPR051815">
    <property type="entry name" value="Molybdate_resp_trans_reg"/>
</dbReference>
<evidence type="ECO:0000256" key="1">
    <source>
        <dbReference type="ARBA" id="ARBA00008110"/>
    </source>
</evidence>
<evidence type="ECO:0000256" key="2">
    <source>
        <dbReference type="ARBA" id="ARBA00022448"/>
    </source>
</evidence>
<dbReference type="InterPro" id="IPR000847">
    <property type="entry name" value="LysR_HTH_N"/>
</dbReference>
<dbReference type="Pfam" id="PF00126">
    <property type="entry name" value="HTH_1"/>
    <property type="match status" value="1"/>
</dbReference>
<proteinExistence type="inferred from homology"/>
<dbReference type="Pfam" id="PF03459">
    <property type="entry name" value="TOBE"/>
    <property type="match status" value="2"/>
</dbReference>
<sequence length="273" mass="29948">MNDAILTTLLPLQLQISGHPLVSEQRICLLEAIERHGSLNAAAKALPMSYKAAWDALDTMNNLAEQPLVIRQSGGRHGGGTLLTSAGRQLIRIYRALQLEYQHSLAQLRALVQAQPDLQLDQVRRMLRQMHFQSSARNQFSGKVIALRQHGVNAQVVIGAGDDFELKASVTSESVSELMLTPGTQVLALIKAPQLKVYRLDALTRRPANNYVGEIIRMLPDARHCQLSIAVGQHKRLGALITQARSQQLALQLGQTVGVGFSPASVVLCRYDI</sequence>
<dbReference type="InterPro" id="IPR005116">
    <property type="entry name" value="Transp-assoc_OB_typ1"/>
</dbReference>
<dbReference type="SUPFAM" id="SSF50331">
    <property type="entry name" value="MOP-like"/>
    <property type="match status" value="2"/>
</dbReference>
<dbReference type="PANTHER" id="PTHR30432:SF1">
    <property type="entry name" value="DNA-BINDING TRANSCRIPTIONAL DUAL REGULATOR MODE"/>
    <property type="match status" value="1"/>
</dbReference>
<dbReference type="InterPro" id="IPR036390">
    <property type="entry name" value="WH_DNA-bd_sf"/>
</dbReference>
<dbReference type="PIRSF" id="PIRSF005763">
    <property type="entry name" value="Txn_reg_ModE"/>
    <property type="match status" value="1"/>
</dbReference>
<evidence type="ECO:0000256" key="4">
    <source>
        <dbReference type="ARBA" id="ARBA00022737"/>
    </source>
</evidence>
<organism evidence="7 8">
    <name type="scientific">Celerinatantimonas yamalensis</name>
    <dbReference type="NCBI Taxonomy" id="559956"/>
    <lineage>
        <taxon>Bacteria</taxon>
        <taxon>Pseudomonadati</taxon>
        <taxon>Pseudomonadota</taxon>
        <taxon>Gammaproteobacteria</taxon>
        <taxon>Celerinatantimonadaceae</taxon>
        <taxon>Celerinatantimonas</taxon>
    </lineage>
</organism>
<dbReference type="Gene3D" id="2.40.50.100">
    <property type="match status" value="2"/>
</dbReference>
<protein>
    <submittedName>
        <fullName evidence="7">TOBE domain-containing protein</fullName>
    </submittedName>
</protein>
<name>A0ABW9G636_9GAMM</name>
<dbReference type="RefSeq" id="WP_408622918.1">
    <property type="nucleotide sequence ID" value="NZ_JBEQCT010000002.1"/>
</dbReference>
<dbReference type="InterPro" id="IPR036388">
    <property type="entry name" value="WH-like_DNA-bd_sf"/>
</dbReference>
<comment type="caution">
    <text evidence="7">The sequence shown here is derived from an EMBL/GenBank/DDBJ whole genome shotgun (WGS) entry which is preliminary data.</text>
</comment>
<evidence type="ECO:0000313" key="7">
    <source>
        <dbReference type="EMBL" id="MFM2484733.1"/>
    </source>
</evidence>
<dbReference type="NCBIfam" id="TIGR00638">
    <property type="entry name" value="Mop"/>
    <property type="match status" value="1"/>
</dbReference>
<dbReference type="InterPro" id="IPR016462">
    <property type="entry name" value="ModE"/>
</dbReference>
<reference evidence="7 8" key="1">
    <citation type="journal article" date="2013" name="Int. J. Syst. Evol. Microbiol.">
        <title>Celerinatantimonas yamalensis sp. nov., a cold-adapted diazotrophic bacterium from a cold permafrost brine.</title>
        <authorList>
            <person name="Shcherbakova V."/>
            <person name="Chuvilskaya N."/>
            <person name="Rivkina E."/>
            <person name="Demidov N."/>
            <person name="Uchaeva V."/>
            <person name="Suetin S."/>
            <person name="Suzina N."/>
            <person name="Gilichinsky D."/>
        </authorList>
    </citation>
    <scope>NUCLEOTIDE SEQUENCE [LARGE SCALE GENOMIC DNA]</scope>
    <source>
        <strain evidence="7 8">C7</strain>
    </source>
</reference>